<dbReference type="OrthoDB" id="74397at2759"/>
<dbReference type="EMBL" id="CAJVCH010032624">
    <property type="protein sequence ID" value="CAG7712244.1"/>
    <property type="molecule type" value="Genomic_DNA"/>
</dbReference>
<gene>
    <name evidence="2" type="ORF">AFUS01_LOCUS5144</name>
</gene>
<proteinExistence type="predicted"/>
<evidence type="ECO:0000313" key="3">
    <source>
        <dbReference type="Proteomes" id="UP000708208"/>
    </source>
</evidence>
<name>A0A8J2NV75_9HEXA</name>
<reference evidence="2" key="1">
    <citation type="submission" date="2021-06" db="EMBL/GenBank/DDBJ databases">
        <authorList>
            <person name="Hodson N. C."/>
            <person name="Mongue J. A."/>
            <person name="Jaron S. K."/>
        </authorList>
    </citation>
    <scope>NUCLEOTIDE SEQUENCE</scope>
</reference>
<feature type="compositionally biased region" description="Basic and acidic residues" evidence="1">
    <location>
        <begin position="75"/>
        <end position="110"/>
    </location>
</feature>
<comment type="caution">
    <text evidence="2">The sequence shown here is derived from an EMBL/GenBank/DDBJ whole genome shotgun (WGS) entry which is preliminary data.</text>
</comment>
<feature type="compositionally biased region" description="Gly residues" evidence="1">
    <location>
        <begin position="15"/>
        <end position="25"/>
    </location>
</feature>
<feature type="compositionally biased region" description="Polar residues" evidence="1">
    <location>
        <begin position="112"/>
        <end position="123"/>
    </location>
</feature>
<protein>
    <submittedName>
        <fullName evidence="2">Uncharacterized protein</fullName>
    </submittedName>
</protein>
<feature type="region of interest" description="Disordered" evidence="1">
    <location>
        <begin position="71"/>
        <end position="123"/>
    </location>
</feature>
<keyword evidence="3" id="KW-1185">Reference proteome</keyword>
<evidence type="ECO:0000256" key="1">
    <source>
        <dbReference type="SAM" id="MobiDB-lite"/>
    </source>
</evidence>
<dbReference type="AlphaFoldDB" id="A0A8J2NV75"/>
<feature type="region of interest" description="Disordered" evidence="1">
    <location>
        <begin position="1"/>
        <end position="35"/>
    </location>
</feature>
<accession>A0A8J2NV75</accession>
<evidence type="ECO:0000313" key="2">
    <source>
        <dbReference type="EMBL" id="CAG7712244.1"/>
    </source>
</evidence>
<sequence length="123" mass="14289">MDPYKQVFSKQPACGSGGGDDGGPDGNPPSGGKERFYLPKVLQNRDRYCSVCGQTVKENWKFCRNSAKLQQFPSSHRDENREALNEQQRSYRDENREALNEQQRSYRDENSEAVNEQQRSYRY</sequence>
<dbReference type="Proteomes" id="UP000708208">
    <property type="component" value="Unassembled WGS sequence"/>
</dbReference>
<organism evidence="2 3">
    <name type="scientific">Allacma fusca</name>
    <dbReference type="NCBI Taxonomy" id="39272"/>
    <lineage>
        <taxon>Eukaryota</taxon>
        <taxon>Metazoa</taxon>
        <taxon>Ecdysozoa</taxon>
        <taxon>Arthropoda</taxon>
        <taxon>Hexapoda</taxon>
        <taxon>Collembola</taxon>
        <taxon>Symphypleona</taxon>
        <taxon>Sminthuridae</taxon>
        <taxon>Allacma</taxon>
    </lineage>
</organism>